<dbReference type="AlphaFoldDB" id="A0A4S8KJ35"/>
<feature type="region of interest" description="Disordered" evidence="1">
    <location>
        <begin position="1"/>
        <end position="24"/>
    </location>
</feature>
<dbReference type="EMBL" id="ML182154">
    <property type="protein sequence ID" value="THU75429.1"/>
    <property type="molecule type" value="Genomic_DNA"/>
</dbReference>
<accession>A0A4S8KJ35</accession>
<name>A0A4S8KJ35_DENBC</name>
<organism evidence="2 3">
    <name type="scientific">Dendrothele bispora (strain CBS 962.96)</name>
    <dbReference type="NCBI Taxonomy" id="1314807"/>
    <lineage>
        <taxon>Eukaryota</taxon>
        <taxon>Fungi</taxon>
        <taxon>Dikarya</taxon>
        <taxon>Basidiomycota</taxon>
        <taxon>Agaricomycotina</taxon>
        <taxon>Agaricomycetes</taxon>
        <taxon>Agaricomycetidae</taxon>
        <taxon>Agaricales</taxon>
        <taxon>Agaricales incertae sedis</taxon>
        <taxon>Dendrothele</taxon>
    </lineage>
</organism>
<sequence length="56" mass="6016">MSGSGATDTEATKSSAAVQARSDVSRCDTVAQRLSQLWSLPFCRVRGTLRYLPVAI</sequence>
<proteinExistence type="predicted"/>
<keyword evidence="3" id="KW-1185">Reference proteome</keyword>
<evidence type="ECO:0000313" key="3">
    <source>
        <dbReference type="Proteomes" id="UP000297245"/>
    </source>
</evidence>
<feature type="compositionally biased region" description="Polar residues" evidence="1">
    <location>
        <begin position="1"/>
        <end position="17"/>
    </location>
</feature>
<evidence type="ECO:0000313" key="2">
    <source>
        <dbReference type="EMBL" id="THU75429.1"/>
    </source>
</evidence>
<dbReference type="Proteomes" id="UP000297245">
    <property type="component" value="Unassembled WGS sequence"/>
</dbReference>
<reference evidence="2 3" key="1">
    <citation type="journal article" date="2019" name="Nat. Ecol. Evol.">
        <title>Megaphylogeny resolves global patterns of mushroom evolution.</title>
        <authorList>
            <person name="Varga T."/>
            <person name="Krizsan K."/>
            <person name="Foldi C."/>
            <person name="Dima B."/>
            <person name="Sanchez-Garcia M."/>
            <person name="Sanchez-Ramirez S."/>
            <person name="Szollosi G.J."/>
            <person name="Szarkandi J.G."/>
            <person name="Papp V."/>
            <person name="Albert L."/>
            <person name="Andreopoulos W."/>
            <person name="Angelini C."/>
            <person name="Antonin V."/>
            <person name="Barry K.W."/>
            <person name="Bougher N.L."/>
            <person name="Buchanan P."/>
            <person name="Buyck B."/>
            <person name="Bense V."/>
            <person name="Catcheside P."/>
            <person name="Chovatia M."/>
            <person name="Cooper J."/>
            <person name="Damon W."/>
            <person name="Desjardin D."/>
            <person name="Finy P."/>
            <person name="Geml J."/>
            <person name="Haridas S."/>
            <person name="Hughes K."/>
            <person name="Justo A."/>
            <person name="Karasinski D."/>
            <person name="Kautmanova I."/>
            <person name="Kiss B."/>
            <person name="Kocsube S."/>
            <person name="Kotiranta H."/>
            <person name="LaButti K.M."/>
            <person name="Lechner B.E."/>
            <person name="Liimatainen K."/>
            <person name="Lipzen A."/>
            <person name="Lukacs Z."/>
            <person name="Mihaltcheva S."/>
            <person name="Morgado L.N."/>
            <person name="Niskanen T."/>
            <person name="Noordeloos M.E."/>
            <person name="Ohm R.A."/>
            <person name="Ortiz-Santana B."/>
            <person name="Ovrebo C."/>
            <person name="Racz N."/>
            <person name="Riley R."/>
            <person name="Savchenko A."/>
            <person name="Shiryaev A."/>
            <person name="Soop K."/>
            <person name="Spirin V."/>
            <person name="Szebenyi C."/>
            <person name="Tomsovsky M."/>
            <person name="Tulloss R.E."/>
            <person name="Uehling J."/>
            <person name="Grigoriev I.V."/>
            <person name="Vagvolgyi C."/>
            <person name="Papp T."/>
            <person name="Martin F.M."/>
            <person name="Miettinen O."/>
            <person name="Hibbett D.S."/>
            <person name="Nagy L.G."/>
        </authorList>
    </citation>
    <scope>NUCLEOTIDE SEQUENCE [LARGE SCALE GENOMIC DNA]</scope>
    <source>
        <strain evidence="2 3">CBS 962.96</strain>
    </source>
</reference>
<gene>
    <name evidence="2" type="ORF">K435DRAFT_880847</name>
</gene>
<protein>
    <submittedName>
        <fullName evidence="2">Uncharacterized protein</fullName>
    </submittedName>
</protein>
<evidence type="ECO:0000256" key="1">
    <source>
        <dbReference type="SAM" id="MobiDB-lite"/>
    </source>
</evidence>